<feature type="compositionally biased region" description="Acidic residues" evidence="11">
    <location>
        <begin position="1"/>
        <end position="14"/>
    </location>
</feature>
<evidence type="ECO:0000256" key="6">
    <source>
        <dbReference type="ARBA" id="ARBA00023212"/>
    </source>
</evidence>
<evidence type="ECO:0000256" key="7">
    <source>
        <dbReference type="ARBA" id="ARBA00023254"/>
    </source>
</evidence>
<evidence type="ECO:0000256" key="1">
    <source>
        <dbReference type="ARBA" id="ARBA00004611"/>
    </source>
</evidence>
<dbReference type="HOGENOM" id="CLU_032017_2_1_1"/>
<dbReference type="eggNOG" id="KOG0231">
    <property type="taxonomic scope" value="Eukaryota"/>
</dbReference>
<evidence type="ECO:0000256" key="3">
    <source>
        <dbReference type="ARBA" id="ARBA00022737"/>
    </source>
</evidence>
<dbReference type="GO" id="GO:0031514">
    <property type="term" value="C:motile cilium"/>
    <property type="evidence" value="ECO:0000318"/>
    <property type="project" value="GO_Central"/>
</dbReference>
<feature type="region of interest" description="Disordered" evidence="11">
    <location>
        <begin position="1"/>
        <end position="56"/>
    </location>
</feature>
<proteinExistence type="predicted"/>
<keyword evidence="4" id="KW-0282">Flagellum</keyword>
<dbReference type="GO" id="GO:0035082">
    <property type="term" value="P:axoneme assembly"/>
    <property type="evidence" value="ECO:0000318"/>
    <property type="project" value="GO_Central"/>
</dbReference>
<protein>
    <recommendedName>
        <fullName evidence="10">Radial spoke head 1 homolog</fullName>
    </recommendedName>
</protein>
<dbReference type="PANTHER" id="PTHR43215:SF14">
    <property type="entry name" value="RADIAL SPOKE HEAD 1 HOMOLOG"/>
    <property type="match status" value="1"/>
</dbReference>
<evidence type="ECO:0000256" key="2">
    <source>
        <dbReference type="ARBA" id="ARBA00022490"/>
    </source>
</evidence>
<evidence type="ECO:0000256" key="4">
    <source>
        <dbReference type="ARBA" id="ARBA00022846"/>
    </source>
</evidence>
<dbReference type="Gene3D" id="2.20.110.10">
    <property type="entry name" value="Histone H3 K4-specific methyltransferase SET7/9 N-terminal domain"/>
    <property type="match status" value="2"/>
</dbReference>
<dbReference type="InterPro" id="IPR003409">
    <property type="entry name" value="MORN"/>
</dbReference>
<dbReference type="GO" id="GO:0051321">
    <property type="term" value="P:meiotic cell cycle"/>
    <property type="evidence" value="ECO:0007669"/>
    <property type="project" value="UniProtKB-KW"/>
</dbReference>
<dbReference type="SUPFAM" id="SSF82185">
    <property type="entry name" value="Histone H3 K4-specific methyltransferase SET7/9 N-terminal domain"/>
    <property type="match status" value="2"/>
</dbReference>
<sequence>MSDIGSEEFEEDEGINLGTYEGDRNEAEERHGFGKTTLPNSDTYEGQYEHGKRHGNGTYRFKNGAKYVGEYSKGKKHGQGTFWYPDGSRYEGGWVEDRRNGHGTYYYPNGDTYEGNWYEHQRHGQGTYTYANTRTKYQGTWMHGKRDGSGELIHANHRYVGSFAEDNPQGSGKYKFDMGCEQHGEYKLEEKLQEADTEEDEQITVYTPKWKCHRVTEIAAVLSD</sequence>
<dbReference type="GO" id="GO:0007286">
    <property type="term" value="P:spermatid development"/>
    <property type="evidence" value="ECO:0000318"/>
    <property type="project" value="GO_Central"/>
</dbReference>
<dbReference type="GO" id="GO:0005634">
    <property type="term" value="C:nucleus"/>
    <property type="evidence" value="ECO:0000318"/>
    <property type="project" value="GO_Central"/>
</dbReference>
<dbReference type="KEGG" id="nve:5514815"/>
<dbReference type="STRING" id="45351.A7S069"/>
<evidence type="ECO:0000256" key="9">
    <source>
        <dbReference type="ARBA" id="ARBA00056649"/>
    </source>
</evidence>
<keyword evidence="3" id="KW-0677">Repeat</keyword>
<dbReference type="OrthoDB" id="423343at2759"/>
<feature type="compositionally biased region" description="Basic and acidic residues" evidence="11">
    <location>
        <begin position="21"/>
        <end position="32"/>
    </location>
</feature>
<dbReference type="EMBL" id="DS469559">
    <property type="protein sequence ID" value="EDO42910.1"/>
    <property type="molecule type" value="Genomic_DNA"/>
</dbReference>
<comment type="subcellular location">
    <subcellularLocation>
        <location evidence="1">Cytoplasm</location>
        <location evidence="1">Cytoskeleton</location>
        <location evidence="1">Flagellum axoneme</location>
    </subcellularLocation>
</comment>
<gene>
    <name evidence="12" type="ORF">NEMVEDRAFT_v1g204768</name>
</gene>
<keyword evidence="2" id="KW-0963">Cytoplasm</keyword>
<comment type="function">
    <text evidence="9">Functions as part of axonemal radial spoke complexes that play an important part in the motility of sperm and cilia.</text>
</comment>
<evidence type="ECO:0000313" key="12">
    <source>
        <dbReference type="EMBL" id="EDO42910.1"/>
    </source>
</evidence>
<dbReference type="Pfam" id="PF02493">
    <property type="entry name" value="MORN"/>
    <property type="match status" value="7"/>
</dbReference>
<keyword evidence="7" id="KW-0469">Meiosis</keyword>
<dbReference type="PANTHER" id="PTHR43215">
    <property type="entry name" value="RADIAL SPOKE HEAD 1 HOMOLOG"/>
    <property type="match status" value="1"/>
</dbReference>
<evidence type="ECO:0000313" key="13">
    <source>
        <dbReference type="Proteomes" id="UP000001593"/>
    </source>
</evidence>
<reference evidence="12 13" key="1">
    <citation type="journal article" date="2007" name="Science">
        <title>Sea anemone genome reveals ancestral eumetazoan gene repertoire and genomic organization.</title>
        <authorList>
            <person name="Putnam N.H."/>
            <person name="Srivastava M."/>
            <person name="Hellsten U."/>
            <person name="Dirks B."/>
            <person name="Chapman J."/>
            <person name="Salamov A."/>
            <person name="Terry A."/>
            <person name="Shapiro H."/>
            <person name="Lindquist E."/>
            <person name="Kapitonov V.V."/>
            <person name="Jurka J."/>
            <person name="Genikhovich G."/>
            <person name="Grigoriev I.V."/>
            <person name="Lucas S.M."/>
            <person name="Steele R.E."/>
            <person name="Finnerty J.R."/>
            <person name="Technau U."/>
            <person name="Martindale M.Q."/>
            <person name="Rokhsar D.S."/>
        </authorList>
    </citation>
    <scope>NUCLEOTIDE SEQUENCE [LARGE SCALE GENOMIC DNA]</scope>
    <source>
        <strain evidence="13">CH2 X CH6</strain>
    </source>
</reference>
<evidence type="ECO:0000256" key="11">
    <source>
        <dbReference type="SAM" id="MobiDB-lite"/>
    </source>
</evidence>
<accession>A7S069</accession>
<dbReference type="OMA" id="IYEGAWF"/>
<dbReference type="Proteomes" id="UP000001593">
    <property type="component" value="Unassembled WGS sequence"/>
</dbReference>
<evidence type="ECO:0000256" key="10">
    <source>
        <dbReference type="ARBA" id="ARBA00073772"/>
    </source>
</evidence>
<dbReference type="InParanoid" id="A7S069"/>
<dbReference type="AlphaFoldDB" id="A7S069"/>
<dbReference type="FunFam" id="2.20.110.10:FF:000010">
    <property type="entry name" value="Radial spoke head 1 homolog"/>
    <property type="match status" value="1"/>
</dbReference>
<dbReference type="PhylomeDB" id="A7S069"/>
<keyword evidence="13" id="KW-1185">Reference proteome</keyword>
<keyword evidence="5" id="KW-0969">Cilium</keyword>
<evidence type="ECO:0000256" key="5">
    <source>
        <dbReference type="ARBA" id="ARBA00023069"/>
    </source>
</evidence>
<evidence type="ECO:0000256" key="8">
    <source>
        <dbReference type="ARBA" id="ARBA00023273"/>
    </source>
</evidence>
<organism evidence="12 13">
    <name type="scientific">Nematostella vectensis</name>
    <name type="common">Starlet sea anemone</name>
    <dbReference type="NCBI Taxonomy" id="45351"/>
    <lineage>
        <taxon>Eukaryota</taxon>
        <taxon>Metazoa</taxon>
        <taxon>Cnidaria</taxon>
        <taxon>Anthozoa</taxon>
        <taxon>Hexacorallia</taxon>
        <taxon>Actiniaria</taxon>
        <taxon>Edwardsiidae</taxon>
        <taxon>Nematostella</taxon>
    </lineage>
</organism>
<keyword evidence="8" id="KW-0966">Cell projection</keyword>
<dbReference type="SMART" id="SM00698">
    <property type="entry name" value="MORN"/>
    <property type="match status" value="7"/>
</dbReference>
<keyword evidence="6" id="KW-0206">Cytoskeleton</keyword>
<name>A7S069_NEMVE</name>